<evidence type="ECO:0000313" key="3">
    <source>
        <dbReference type="Proteomes" id="UP000334990"/>
    </source>
</evidence>
<dbReference type="PROSITE" id="PS51257">
    <property type="entry name" value="PROKAR_LIPOPROTEIN"/>
    <property type="match status" value="1"/>
</dbReference>
<accession>A0A5M3W8I9</accession>
<protein>
    <submittedName>
        <fullName evidence="2">Uncharacterized protein</fullName>
    </submittedName>
</protein>
<evidence type="ECO:0000313" key="2">
    <source>
        <dbReference type="EMBL" id="GES05174.1"/>
    </source>
</evidence>
<dbReference type="EMBL" id="BLAD01000094">
    <property type="protein sequence ID" value="GES05174.1"/>
    <property type="molecule type" value="Genomic_DNA"/>
</dbReference>
<keyword evidence="3" id="KW-1185">Reference proteome</keyword>
<sequence>MAARGWVGVVAGSGISGAAGGCRDKWANLRVTRRGVWGLGMVTKLGVDGYFSKRDSQVRATVTRLGVAYDQASGRPDRAWLPGEPPGPVTARPGHWPARSAGPRRGSSR</sequence>
<dbReference type="Proteomes" id="UP000334990">
    <property type="component" value="Unassembled WGS sequence"/>
</dbReference>
<dbReference type="AlphaFoldDB" id="A0A5M3W8I9"/>
<evidence type="ECO:0000256" key="1">
    <source>
        <dbReference type="SAM" id="MobiDB-lite"/>
    </source>
</evidence>
<comment type="caution">
    <text evidence="2">The sequence shown here is derived from an EMBL/GenBank/DDBJ whole genome shotgun (WGS) entry which is preliminary data.</text>
</comment>
<feature type="compositionally biased region" description="Low complexity" evidence="1">
    <location>
        <begin position="97"/>
        <end position="109"/>
    </location>
</feature>
<organism evidence="2 3">
    <name type="scientific">Acrocarpospora corrugata</name>
    <dbReference type="NCBI Taxonomy" id="35763"/>
    <lineage>
        <taxon>Bacteria</taxon>
        <taxon>Bacillati</taxon>
        <taxon>Actinomycetota</taxon>
        <taxon>Actinomycetes</taxon>
        <taxon>Streptosporangiales</taxon>
        <taxon>Streptosporangiaceae</taxon>
        <taxon>Acrocarpospora</taxon>
    </lineage>
</organism>
<name>A0A5M3W8I9_9ACTN</name>
<feature type="region of interest" description="Disordered" evidence="1">
    <location>
        <begin position="74"/>
        <end position="109"/>
    </location>
</feature>
<reference evidence="2 3" key="1">
    <citation type="submission" date="2019-10" db="EMBL/GenBank/DDBJ databases">
        <title>Whole genome shotgun sequence of Acrocarpospora corrugata NBRC 13972.</title>
        <authorList>
            <person name="Ichikawa N."/>
            <person name="Kimura A."/>
            <person name="Kitahashi Y."/>
            <person name="Komaki H."/>
            <person name="Oguchi A."/>
        </authorList>
    </citation>
    <scope>NUCLEOTIDE SEQUENCE [LARGE SCALE GENOMIC DNA]</scope>
    <source>
        <strain evidence="2 3">NBRC 13972</strain>
    </source>
</reference>
<gene>
    <name evidence="2" type="ORF">Acor_72420</name>
</gene>
<proteinExistence type="predicted"/>